<feature type="transmembrane region" description="Helical" evidence="6">
    <location>
        <begin position="271"/>
        <end position="296"/>
    </location>
</feature>
<dbReference type="AlphaFoldDB" id="A0A1Y2LES3"/>
<feature type="transmembrane region" description="Helical" evidence="6">
    <location>
        <begin position="47"/>
        <end position="66"/>
    </location>
</feature>
<feature type="transmembrane region" description="Helical" evidence="6">
    <location>
        <begin position="394"/>
        <end position="411"/>
    </location>
</feature>
<evidence type="ECO:0000313" key="7">
    <source>
        <dbReference type="EMBL" id="OSQ49470.1"/>
    </source>
</evidence>
<proteinExistence type="predicted"/>
<comment type="subcellular location">
    <subcellularLocation>
        <location evidence="1">Cell membrane</location>
        <topology evidence="1">Multi-pass membrane protein</topology>
    </subcellularLocation>
</comment>
<keyword evidence="8" id="KW-1185">Reference proteome</keyword>
<sequence>MNQKIDTRIPALPSGRRSSFLARYGIWIVVAIVLAGLPYVFSSGLALSTMCMMGTMIIFALSYNMLLGQTGLLSFGHAVFFGLGGFLTAWAMNAVVGTDSPLPLFLFPIIGGFTGLVFGVIFGAVSTRRSGTAFAMITLGIAELVSSSALILRHFFGGEEGITVDRTDMIHLFGLSFGPQIQVYYLIAVWCLISATAMYALTCTPFGRICNAVRDNAERVRFIGYNTQTVRFMAFSLSGLFAGIGGGLAAINFEIMNSAQMGVGESGAVILMTYIGGIGNFAGPIIGAVVVTYLQLMLSDITDVWQLYFGLLFIGMVMYAPNGLAGLLALQQPLLQTRQLHRVAPYYALALAPGLVAITGLSMVIEMTYQLSVKTAAGPAMEFFGVTFNANVPLPWIIAVVLFAAGVWLFLRAARLAGHVYSEAVTWRKMP</sequence>
<evidence type="ECO:0000256" key="4">
    <source>
        <dbReference type="ARBA" id="ARBA00022989"/>
    </source>
</evidence>
<feature type="transmembrane region" description="Helical" evidence="6">
    <location>
        <begin position="73"/>
        <end position="92"/>
    </location>
</feature>
<reference evidence="7 8" key="1">
    <citation type="submission" date="2014-03" db="EMBL/GenBank/DDBJ databases">
        <title>The draft genome sequence of Thalassospira alkalitolerans JCM 18968.</title>
        <authorList>
            <person name="Lai Q."/>
            <person name="Shao Z."/>
        </authorList>
    </citation>
    <scope>NUCLEOTIDE SEQUENCE [LARGE SCALE GENOMIC DNA]</scope>
    <source>
        <strain evidence="7 8">JCM 18968</strain>
    </source>
</reference>
<evidence type="ECO:0000313" key="8">
    <source>
        <dbReference type="Proteomes" id="UP000193396"/>
    </source>
</evidence>
<organism evidence="7 8">
    <name type="scientific">Thalassospira alkalitolerans</name>
    <dbReference type="NCBI Taxonomy" id="1293890"/>
    <lineage>
        <taxon>Bacteria</taxon>
        <taxon>Pseudomonadati</taxon>
        <taxon>Pseudomonadota</taxon>
        <taxon>Alphaproteobacteria</taxon>
        <taxon>Rhodospirillales</taxon>
        <taxon>Thalassospiraceae</taxon>
        <taxon>Thalassospira</taxon>
    </lineage>
</organism>
<dbReference type="EMBL" id="JFKB01000002">
    <property type="protein sequence ID" value="OSQ49470.1"/>
    <property type="molecule type" value="Genomic_DNA"/>
</dbReference>
<gene>
    <name evidence="7" type="ORF">TALK_03695</name>
</gene>
<keyword evidence="5 6" id="KW-0472">Membrane</keyword>
<dbReference type="InterPro" id="IPR001851">
    <property type="entry name" value="ABC_transp_permease"/>
</dbReference>
<feature type="transmembrane region" description="Helical" evidence="6">
    <location>
        <begin position="308"/>
        <end position="331"/>
    </location>
</feature>
<comment type="caution">
    <text evidence="7">The sequence shown here is derived from an EMBL/GenBank/DDBJ whole genome shotgun (WGS) entry which is preliminary data.</text>
</comment>
<dbReference type="RefSeq" id="WP_085616005.1">
    <property type="nucleotide sequence ID" value="NZ_JFKB01000002.1"/>
</dbReference>
<dbReference type="InterPro" id="IPR043428">
    <property type="entry name" value="LivM-like"/>
</dbReference>
<dbReference type="CDD" id="cd06581">
    <property type="entry name" value="TM_PBP1_LivM_like"/>
    <property type="match status" value="1"/>
</dbReference>
<dbReference type="Pfam" id="PF02653">
    <property type="entry name" value="BPD_transp_2"/>
    <property type="match status" value="1"/>
</dbReference>
<dbReference type="Proteomes" id="UP000193396">
    <property type="component" value="Unassembled WGS sequence"/>
</dbReference>
<feature type="transmembrane region" description="Helical" evidence="6">
    <location>
        <begin position="104"/>
        <end position="125"/>
    </location>
</feature>
<feature type="transmembrane region" description="Helical" evidence="6">
    <location>
        <begin position="183"/>
        <end position="209"/>
    </location>
</feature>
<keyword evidence="3 6" id="KW-0812">Transmembrane</keyword>
<evidence type="ECO:0000256" key="5">
    <source>
        <dbReference type="ARBA" id="ARBA00023136"/>
    </source>
</evidence>
<protein>
    <submittedName>
        <fullName evidence="7">ABC transporter permease</fullName>
    </submittedName>
</protein>
<dbReference type="STRING" id="1293890.TALK_03695"/>
<dbReference type="GO" id="GO:0005886">
    <property type="term" value="C:plasma membrane"/>
    <property type="evidence" value="ECO:0007669"/>
    <property type="project" value="UniProtKB-SubCell"/>
</dbReference>
<feature type="transmembrane region" description="Helical" evidence="6">
    <location>
        <begin position="21"/>
        <end position="41"/>
    </location>
</feature>
<feature type="transmembrane region" description="Helical" evidence="6">
    <location>
        <begin position="343"/>
        <end position="364"/>
    </location>
</feature>
<evidence type="ECO:0000256" key="2">
    <source>
        <dbReference type="ARBA" id="ARBA00022475"/>
    </source>
</evidence>
<dbReference type="PANTHER" id="PTHR30482:SF17">
    <property type="entry name" value="ABC TRANSPORTER ATP-BINDING PROTEIN"/>
    <property type="match status" value="1"/>
</dbReference>
<dbReference type="PANTHER" id="PTHR30482">
    <property type="entry name" value="HIGH-AFFINITY BRANCHED-CHAIN AMINO ACID TRANSPORT SYSTEM PERMEASE"/>
    <property type="match status" value="1"/>
</dbReference>
<keyword evidence="2" id="KW-1003">Cell membrane</keyword>
<dbReference type="GO" id="GO:0015658">
    <property type="term" value="F:branched-chain amino acid transmembrane transporter activity"/>
    <property type="evidence" value="ECO:0007669"/>
    <property type="project" value="InterPro"/>
</dbReference>
<dbReference type="OrthoDB" id="9804361at2"/>
<evidence type="ECO:0000256" key="3">
    <source>
        <dbReference type="ARBA" id="ARBA00022692"/>
    </source>
</evidence>
<evidence type="ECO:0000256" key="1">
    <source>
        <dbReference type="ARBA" id="ARBA00004651"/>
    </source>
</evidence>
<feature type="transmembrane region" description="Helical" evidence="6">
    <location>
        <begin position="230"/>
        <end position="251"/>
    </location>
</feature>
<keyword evidence="4 6" id="KW-1133">Transmembrane helix</keyword>
<accession>A0A1Y2LES3</accession>
<evidence type="ECO:0000256" key="6">
    <source>
        <dbReference type="SAM" id="Phobius"/>
    </source>
</evidence>
<name>A0A1Y2LES3_9PROT</name>